<keyword evidence="5" id="KW-0486">Methionine biosynthesis</keyword>
<dbReference type="CDD" id="cd09008">
    <property type="entry name" value="MTAN"/>
    <property type="match status" value="1"/>
</dbReference>
<dbReference type="UniPathway" id="UPA00904">
    <property type="reaction ID" value="UER00871"/>
</dbReference>
<keyword evidence="3" id="KW-0028">Amino-acid biosynthesis</keyword>
<dbReference type="InterPro" id="IPR000845">
    <property type="entry name" value="Nucleoside_phosphorylase_d"/>
</dbReference>
<dbReference type="NCBIfam" id="NF004079">
    <property type="entry name" value="PRK05584.1"/>
    <property type="match status" value="1"/>
</dbReference>
<dbReference type="OrthoDB" id="1891335at2759"/>
<dbReference type="Gene3D" id="3.40.50.1580">
    <property type="entry name" value="Nucleoside phosphorylase domain"/>
    <property type="match status" value="1"/>
</dbReference>
<evidence type="ECO:0000256" key="3">
    <source>
        <dbReference type="ARBA" id="ARBA00022605"/>
    </source>
</evidence>
<dbReference type="GO" id="GO:0005829">
    <property type="term" value="C:cytosol"/>
    <property type="evidence" value="ECO:0007669"/>
    <property type="project" value="TreeGrafter"/>
</dbReference>
<keyword evidence="4" id="KW-0378">Hydrolase</keyword>
<reference evidence="8" key="2">
    <citation type="submission" date="2020-12" db="EMBL/GenBank/DDBJ databases">
        <title>New Spironucleus salmonicida genome in near-complete chromosomes.</title>
        <authorList>
            <person name="Xu F."/>
            <person name="Kurt Z."/>
            <person name="Jimenez-Gonzalez A."/>
            <person name="Astvaldsson A."/>
            <person name="Andersson J.O."/>
            <person name="Svard S.G."/>
        </authorList>
    </citation>
    <scope>NUCLEOTIDE SEQUENCE</scope>
    <source>
        <strain evidence="8">ATCC 50377</strain>
    </source>
</reference>
<reference evidence="7 8" key="1">
    <citation type="journal article" date="2014" name="PLoS Genet.">
        <title>The Genome of Spironucleus salmonicida Highlights a Fish Pathogen Adapted to Fluctuating Environments.</title>
        <authorList>
            <person name="Xu F."/>
            <person name="Jerlstrom-Hultqvist J."/>
            <person name="Einarsson E."/>
            <person name="Astvaldsson A."/>
            <person name="Svard S.G."/>
            <person name="Andersson J.O."/>
        </authorList>
    </citation>
    <scope>NUCLEOTIDE SEQUENCE</scope>
    <source>
        <strain evidence="8">ATCC 50377</strain>
    </source>
</reference>
<dbReference type="EMBL" id="KI546100">
    <property type="protein sequence ID" value="EST45264.1"/>
    <property type="molecule type" value="Genomic_DNA"/>
</dbReference>
<protein>
    <recommendedName>
        <fullName evidence="2">adenosylhomocysteine nucleosidase</fullName>
        <ecNumber evidence="2">3.2.2.9</ecNumber>
    </recommendedName>
</protein>
<dbReference type="Proteomes" id="UP000018208">
    <property type="component" value="Unassembled WGS sequence"/>
</dbReference>
<accession>V6LWT4</accession>
<sequence>MHIGIICAIDREFEKLKQFIQISMTSDNVSAREFFTGTAHGVKITIVKCGIGKVSSAITVTALHLNFKVDKIIFVGCAASVDKSLKLGDIVVGESAVQHDFDGRPFVEQCVVFAVGKSEIEADKDLVKVCMTASKKYAAGDYLKLKDLEAFSIEKPIVVSGVIATGDQFIKNKEEVAQIALKVPKALAVEMEGAAVAQACFELKIPYGLVRVISDGGDHFDFEEFANKIVGEVTFGIIMEVLSELGKSIKE</sequence>
<evidence type="ECO:0000313" key="7">
    <source>
        <dbReference type="EMBL" id="EST45264.1"/>
    </source>
</evidence>
<dbReference type="PANTHER" id="PTHR46832">
    <property type="entry name" value="5'-METHYLTHIOADENOSINE/S-ADENOSYLHOMOCYSTEINE NUCLEOSIDASE"/>
    <property type="match status" value="1"/>
</dbReference>
<name>V6LWT4_9EUKA</name>
<dbReference type="GO" id="GO:0009164">
    <property type="term" value="P:nucleoside catabolic process"/>
    <property type="evidence" value="ECO:0007669"/>
    <property type="project" value="InterPro"/>
</dbReference>
<dbReference type="GO" id="GO:0008930">
    <property type="term" value="F:methylthioadenosine nucleosidase activity"/>
    <property type="evidence" value="ECO:0007669"/>
    <property type="project" value="InterPro"/>
</dbReference>
<dbReference type="GO" id="GO:0008782">
    <property type="term" value="F:adenosylhomocysteine nucleosidase activity"/>
    <property type="evidence" value="ECO:0007669"/>
    <property type="project" value="UniProtKB-EC"/>
</dbReference>
<evidence type="ECO:0000259" key="6">
    <source>
        <dbReference type="Pfam" id="PF01048"/>
    </source>
</evidence>
<dbReference type="InterPro" id="IPR010049">
    <property type="entry name" value="MTA_SAH_Nsdase"/>
</dbReference>
<dbReference type="EC" id="3.2.2.9" evidence="2"/>
<dbReference type="NCBIfam" id="TIGR01704">
    <property type="entry name" value="MTA_SAH-Nsdase"/>
    <property type="match status" value="1"/>
</dbReference>
<dbReference type="EMBL" id="AUWU02000001">
    <property type="protein sequence ID" value="KAH0576863.1"/>
    <property type="molecule type" value="Genomic_DNA"/>
</dbReference>
<dbReference type="GO" id="GO:0019284">
    <property type="term" value="P:L-methionine salvage from S-adenosylmethionine"/>
    <property type="evidence" value="ECO:0007669"/>
    <property type="project" value="TreeGrafter"/>
</dbReference>
<evidence type="ECO:0000313" key="8">
    <source>
        <dbReference type="EMBL" id="KAH0576863.1"/>
    </source>
</evidence>
<comment type="pathway">
    <text evidence="1">Amino-acid biosynthesis; L-methionine biosynthesis via salvage pathway; S-methyl-5-thio-alpha-D-ribose 1-phosphate from S-methyl-5'-thioadenosine (hydrolase route): step 1/2.</text>
</comment>
<dbReference type="SUPFAM" id="SSF53167">
    <property type="entry name" value="Purine and uridine phosphorylases"/>
    <property type="match status" value="1"/>
</dbReference>
<evidence type="ECO:0000313" key="9">
    <source>
        <dbReference type="Proteomes" id="UP000018208"/>
    </source>
</evidence>
<evidence type="ECO:0000256" key="5">
    <source>
        <dbReference type="ARBA" id="ARBA00023167"/>
    </source>
</evidence>
<dbReference type="AlphaFoldDB" id="V6LWT4"/>
<evidence type="ECO:0000256" key="2">
    <source>
        <dbReference type="ARBA" id="ARBA00011974"/>
    </source>
</evidence>
<keyword evidence="9" id="KW-1185">Reference proteome</keyword>
<gene>
    <name evidence="7" type="ORF">SS50377_14840</name>
    <name evidence="8" type="ORF">SS50377_20209</name>
</gene>
<evidence type="ECO:0000256" key="4">
    <source>
        <dbReference type="ARBA" id="ARBA00022801"/>
    </source>
</evidence>
<dbReference type="InterPro" id="IPR035994">
    <property type="entry name" value="Nucleoside_phosphorylase_sf"/>
</dbReference>
<proteinExistence type="predicted"/>
<dbReference type="VEuPathDB" id="GiardiaDB:SS50377_20209"/>
<feature type="domain" description="Nucleoside phosphorylase" evidence="6">
    <location>
        <begin position="3"/>
        <end position="229"/>
    </location>
</feature>
<evidence type="ECO:0000256" key="1">
    <source>
        <dbReference type="ARBA" id="ARBA00004945"/>
    </source>
</evidence>
<organism evidence="7">
    <name type="scientific">Spironucleus salmonicida</name>
    <dbReference type="NCBI Taxonomy" id="348837"/>
    <lineage>
        <taxon>Eukaryota</taxon>
        <taxon>Metamonada</taxon>
        <taxon>Diplomonadida</taxon>
        <taxon>Hexamitidae</taxon>
        <taxon>Hexamitinae</taxon>
        <taxon>Spironucleus</taxon>
    </lineage>
</organism>
<dbReference type="PANTHER" id="PTHR46832:SF1">
    <property type="entry name" value="5'-METHYLTHIOADENOSINE_S-ADENOSYLHOMOCYSTEINE NUCLEOSIDASE"/>
    <property type="match status" value="1"/>
</dbReference>
<dbReference type="Pfam" id="PF01048">
    <property type="entry name" value="PNP_UDP_1"/>
    <property type="match status" value="1"/>
</dbReference>
<dbReference type="GO" id="GO:0019509">
    <property type="term" value="P:L-methionine salvage from methylthioadenosine"/>
    <property type="evidence" value="ECO:0007669"/>
    <property type="project" value="UniProtKB-UniPathway"/>
</dbReference>